<reference evidence="2" key="1">
    <citation type="journal article" date="2023" name="PLoS Negl. Trop. Dis.">
        <title>A genome sequence for Biomphalaria pfeifferi, the major vector snail for the human-infecting parasite Schistosoma mansoni.</title>
        <authorList>
            <person name="Bu L."/>
            <person name="Lu L."/>
            <person name="Laidemitt M.R."/>
            <person name="Zhang S.M."/>
            <person name="Mutuku M."/>
            <person name="Mkoji G."/>
            <person name="Steinauer M."/>
            <person name="Loker E.S."/>
        </authorList>
    </citation>
    <scope>NUCLEOTIDE SEQUENCE</scope>
    <source>
        <strain evidence="2">KasaAsao</strain>
    </source>
</reference>
<name>A0AAD8BNG6_BIOPF</name>
<reference evidence="2" key="2">
    <citation type="submission" date="2023-04" db="EMBL/GenBank/DDBJ databases">
        <authorList>
            <person name="Bu L."/>
            <person name="Lu L."/>
            <person name="Laidemitt M.R."/>
            <person name="Zhang S.M."/>
            <person name="Mutuku M."/>
            <person name="Mkoji G."/>
            <person name="Steinauer M."/>
            <person name="Loker E.S."/>
        </authorList>
    </citation>
    <scope>NUCLEOTIDE SEQUENCE</scope>
    <source>
        <strain evidence="2">KasaAsao</strain>
        <tissue evidence="2">Whole Snail</tissue>
    </source>
</reference>
<evidence type="ECO:0000313" key="3">
    <source>
        <dbReference type="Proteomes" id="UP001233172"/>
    </source>
</evidence>
<proteinExistence type="predicted"/>
<sequence>MTGQELDKNRTRTGQKPDKAWKGLDKDRIRTGQGLDKNWTRTGQELNDEDVIIEPDVFVISSIPCLKRVSYGSFMIED</sequence>
<evidence type="ECO:0000256" key="1">
    <source>
        <dbReference type="SAM" id="MobiDB-lite"/>
    </source>
</evidence>
<comment type="caution">
    <text evidence="2">The sequence shown here is derived from an EMBL/GenBank/DDBJ whole genome shotgun (WGS) entry which is preliminary data.</text>
</comment>
<keyword evidence="3" id="KW-1185">Reference proteome</keyword>
<dbReference type="Proteomes" id="UP001233172">
    <property type="component" value="Unassembled WGS sequence"/>
</dbReference>
<evidence type="ECO:0000313" key="2">
    <source>
        <dbReference type="EMBL" id="KAK0057308.1"/>
    </source>
</evidence>
<gene>
    <name evidence="2" type="ORF">Bpfe_013115</name>
</gene>
<protein>
    <submittedName>
        <fullName evidence="2">Uncharacterized protein</fullName>
    </submittedName>
</protein>
<dbReference type="AlphaFoldDB" id="A0AAD8BNG6"/>
<feature type="region of interest" description="Disordered" evidence="1">
    <location>
        <begin position="1"/>
        <end position="27"/>
    </location>
</feature>
<dbReference type="EMBL" id="JASAOG010000055">
    <property type="protein sequence ID" value="KAK0057308.1"/>
    <property type="molecule type" value="Genomic_DNA"/>
</dbReference>
<accession>A0AAD8BNG6</accession>
<organism evidence="2 3">
    <name type="scientific">Biomphalaria pfeifferi</name>
    <name type="common">Bloodfluke planorb</name>
    <name type="synonym">Freshwater snail</name>
    <dbReference type="NCBI Taxonomy" id="112525"/>
    <lineage>
        <taxon>Eukaryota</taxon>
        <taxon>Metazoa</taxon>
        <taxon>Spiralia</taxon>
        <taxon>Lophotrochozoa</taxon>
        <taxon>Mollusca</taxon>
        <taxon>Gastropoda</taxon>
        <taxon>Heterobranchia</taxon>
        <taxon>Euthyneura</taxon>
        <taxon>Panpulmonata</taxon>
        <taxon>Hygrophila</taxon>
        <taxon>Lymnaeoidea</taxon>
        <taxon>Planorbidae</taxon>
        <taxon>Biomphalaria</taxon>
    </lineage>
</organism>